<name>A0A0A9BBK2_ARUDO</name>
<organism evidence="2">
    <name type="scientific">Arundo donax</name>
    <name type="common">Giant reed</name>
    <name type="synonym">Donax arundinaceus</name>
    <dbReference type="NCBI Taxonomy" id="35708"/>
    <lineage>
        <taxon>Eukaryota</taxon>
        <taxon>Viridiplantae</taxon>
        <taxon>Streptophyta</taxon>
        <taxon>Embryophyta</taxon>
        <taxon>Tracheophyta</taxon>
        <taxon>Spermatophyta</taxon>
        <taxon>Magnoliopsida</taxon>
        <taxon>Liliopsida</taxon>
        <taxon>Poales</taxon>
        <taxon>Poaceae</taxon>
        <taxon>PACMAD clade</taxon>
        <taxon>Arundinoideae</taxon>
        <taxon>Arundineae</taxon>
        <taxon>Arundo</taxon>
    </lineage>
</organism>
<proteinExistence type="predicted"/>
<protein>
    <submittedName>
        <fullName evidence="2">Uncharacterized protein</fullName>
    </submittedName>
</protein>
<dbReference type="EMBL" id="GBRH01236526">
    <property type="protein sequence ID" value="JAD61369.1"/>
    <property type="molecule type" value="Transcribed_RNA"/>
</dbReference>
<evidence type="ECO:0000313" key="2">
    <source>
        <dbReference type="EMBL" id="JAD61369.1"/>
    </source>
</evidence>
<dbReference type="AlphaFoldDB" id="A0A0A9BBK2"/>
<accession>A0A0A9BBK2</accession>
<reference evidence="2" key="2">
    <citation type="journal article" date="2015" name="Data Brief">
        <title>Shoot transcriptome of the giant reed, Arundo donax.</title>
        <authorList>
            <person name="Barrero R.A."/>
            <person name="Guerrero F.D."/>
            <person name="Moolhuijzen P."/>
            <person name="Goolsby J.A."/>
            <person name="Tidwell J."/>
            <person name="Bellgard S.E."/>
            <person name="Bellgard M.I."/>
        </authorList>
    </citation>
    <scope>NUCLEOTIDE SEQUENCE</scope>
    <source>
        <tissue evidence="2">Shoot tissue taken approximately 20 cm above the soil surface</tissue>
    </source>
</reference>
<feature type="region of interest" description="Disordered" evidence="1">
    <location>
        <begin position="1"/>
        <end position="27"/>
    </location>
</feature>
<evidence type="ECO:0000256" key="1">
    <source>
        <dbReference type="SAM" id="MobiDB-lite"/>
    </source>
</evidence>
<sequence>MALSVFMSVLPARHSTTQPCQHKERKK</sequence>
<reference evidence="2" key="1">
    <citation type="submission" date="2014-09" db="EMBL/GenBank/DDBJ databases">
        <authorList>
            <person name="Magalhaes I.L.F."/>
            <person name="Oliveira U."/>
            <person name="Santos F.R."/>
            <person name="Vidigal T.H.D.A."/>
            <person name="Brescovit A.D."/>
            <person name="Santos A.J."/>
        </authorList>
    </citation>
    <scope>NUCLEOTIDE SEQUENCE</scope>
    <source>
        <tissue evidence="2">Shoot tissue taken approximately 20 cm above the soil surface</tissue>
    </source>
</reference>